<evidence type="ECO:0000313" key="3">
    <source>
        <dbReference type="Proteomes" id="UP001159363"/>
    </source>
</evidence>
<accession>A0ABQ9G888</accession>
<proteinExistence type="predicted"/>
<reference evidence="2 3" key="1">
    <citation type="submission" date="2023-02" db="EMBL/GenBank/DDBJ databases">
        <title>LHISI_Scaffold_Assembly.</title>
        <authorList>
            <person name="Stuart O.P."/>
            <person name="Cleave R."/>
            <person name="Magrath M.J.L."/>
            <person name="Mikheyev A.S."/>
        </authorList>
    </citation>
    <scope>NUCLEOTIDE SEQUENCE [LARGE SCALE GENOMIC DNA]</scope>
    <source>
        <strain evidence="2">Daus_M_001</strain>
        <tissue evidence="2">Leg muscle</tissue>
    </source>
</reference>
<dbReference type="EMBL" id="JARBHB010000015">
    <property type="protein sequence ID" value="KAJ8867613.1"/>
    <property type="molecule type" value="Genomic_DNA"/>
</dbReference>
<feature type="region of interest" description="Disordered" evidence="1">
    <location>
        <begin position="171"/>
        <end position="210"/>
    </location>
</feature>
<gene>
    <name evidence="2" type="ORF">PR048_031416</name>
</gene>
<evidence type="ECO:0000313" key="2">
    <source>
        <dbReference type="EMBL" id="KAJ8867613.1"/>
    </source>
</evidence>
<evidence type="ECO:0000256" key="1">
    <source>
        <dbReference type="SAM" id="MobiDB-lite"/>
    </source>
</evidence>
<dbReference type="Proteomes" id="UP001159363">
    <property type="component" value="Chromosome 14"/>
</dbReference>
<comment type="caution">
    <text evidence="2">The sequence shown here is derived from an EMBL/GenBank/DDBJ whole genome shotgun (WGS) entry which is preliminary data.</text>
</comment>
<keyword evidence="3" id="KW-1185">Reference proteome</keyword>
<name>A0ABQ9G888_9NEOP</name>
<feature type="compositionally biased region" description="Polar residues" evidence="1">
    <location>
        <begin position="171"/>
        <end position="193"/>
    </location>
</feature>
<sequence>MKARNVADCVFVTETLYHEDVRRWSVCRQRTVIQPSPSTVTADNQCTIDIGIFVHKTGKSSLQAGRPGMRRRNGRRIIIIHQEGSQGAHKYLGQCACPGDRWRCARRPPNLTRPAPAAATEEGEERVTLLQEPNQDFRSWIRRLKMSRPTSLAAHNQSPCPNIELTKAELSGNTSEPGIDSTATETSSSSQPSAERVQPPTSGPLESPSQPVINFPQLRVEDLLFDIIVFTSALNIQEPKMLCIVYRVDISVQNL</sequence>
<organism evidence="2 3">
    <name type="scientific">Dryococelus australis</name>
    <dbReference type="NCBI Taxonomy" id="614101"/>
    <lineage>
        <taxon>Eukaryota</taxon>
        <taxon>Metazoa</taxon>
        <taxon>Ecdysozoa</taxon>
        <taxon>Arthropoda</taxon>
        <taxon>Hexapoda</taxon>
        <taxon>Insecta</taxon>
        <taxon>Pterygota</taxon>
        <taxon>Neoptera</taxon>
        <taxon>Polyneoptera</taxon>
        <taxon>Phasmatodea</taxon>
        <taxon>Verophasmatodea</taxon>
        <taxon>Anareolatae</taxon>
        <taxon>Phasmatidae</taxon>
        <taxon>Eurycanthinae</taxon>
        <taxon>Dryococelus</taxon>
    </lineage>
</organism>
<protein>
    <submittedName>
        <fullName evidence="2">Uncharacterized protein</fullName>
    </submittedName>
</protein>